<evidence type="ECO:0000313" key="3">
    <source>
        <dbReference type="Proteomes" id="UP001291926"/>
    </source>
</evidence>
<organism evidence="2 3">
    <name type="scientific">Penstemon davidsonii</name>
    <dbReference type="NCBI Taxonomy" id="160366"/>
    <lineage>
        <taxon>Eukaryota</taxon>
        <taxon>Viridiplantae</taxon>
        <taxon>Streptophyta</taxon>
        <taxon>Embryophyta</taxon>
        <taxon>Tracheophyta</taxon>
        <taxon>Spermatophyta</taxon>
        <taxon>Magnoliopsida</taxon>
        <taxon>eudicotyledons</taxon>
        <taxon>Gunneridae</taxon>
        <taxon>Pentapetalae</taxon>
        <taxon>asterids</taxon>
        <taxon>lamiids</taxon>
        <taxon>Lamiales</taxon>
        <taxon>Plantaginaceae</taxon>
        <taxon>Cheloneae</taxon>
        <taxon>Penstemon</taxon>
    </lineage>
</organism>
<evidence type="ECO:0000259" key="1">
    <source>
        <dbReference type="PROSITE" id="PS50181"/>
    </source>
</evidence>
<dbReference type="PROSITE" id="PS50181">
    <property type="entry name" value="FBOX"/>
    <property type="match status" value="1"/>
</dbReference>
<dbReference type="EMBL" id="JAYDYQ010002534">
    <property type="protein sequence ID" value="KAK4483842.1"/>
    <property type="molecule type" value="Genomic_DNA"/>
</dbReference>
<feature type="domain" description="F-box" evidence="1">
    <location>
        <begin position="10"/>
        <end position="55"/>
    </location>
</feature>
<dbReference type="InterPro" id="IPR036047">
    <property type="entry name" value="F-box-like_dom_sf"/>
</dbReference>
<comment type="caution">
    <text evidence="2">The sequence shown here is derived from an EMBL/GenBank/DDBJ whole genome shotgun (WGS) entry which is preliminary data.</text>
</comment>
<sequence length="395" mass="45571">MNPKMKNNNEAFILNLPPEIIIDILTRLPIQSMISCKCVCKKWLQLFSTPVFSKFHLSKPTPGLIVQLTQNEEKFCKIVEFEDILDLQNHNLHYKPVLKFDPSSFTGSDSTSILCSVNGLICFHEYINKLDAFYICNPITREYITLPQPNGNTMYPNIVTYGLGVSSVTSQYKVVRIFHEPLYSIERESNLRNLKIECIVYTLGTGSWRSIEPGEPYEYGTRTFVGAFLNGNLHWLVEDSERVLLILCLDLETELFKPFSRAPFLNIGGSLTVLEDCYLCFCDFSSDEEIVIWIMKEYGVEDSWTKEVVIDKYQSEDLGAITYEAVYVLKVFKDGEILMLWEDTFLFYYCDKTKSTPEVVFFERDMYNYGYIDALLHTSSFVSLGRFALENVSSF</sequence>
<dbReference type="NCBIfam" id="TIGR01640">
    <property type="entry name" value="F_box_assoc_1"/>
    <property type="match status" value="1"/>
</dbReference>
<dbReference type="InterPro" id="IPR017451">
    <property type="entry name" value="F-box-assoc_interact_dom"/>
</dbReference>
<name>A0ABR0D3Q6_9LAMI</name>
<dbReference type="PANTHER" id="PTHR31672:SF13">
    <property type="entry name" value="F-BOX PROTEIN CPR30-LIKE"/>
    <property type="match status" value="1"/>
</dbReference>
<evidence type="ECO:0000313" key="2">
    <source>
        <dbReference type="EMBL" id="KAK4483842.1"/>
    </source>
</evidence>
<dbReference type="SMART" id="SM00256">
    <property type="entry name" value="FBOX"/>
    <property type="match status" value="1"/>
</dbReference>
<dbReference type="InterPro" id="IPR050796">
    <property type="entry name" value="SCF_F-box_component"/>
</dbReference>
<dbReference type="InterPro" id="IPR013187">
    <property type="entry name" value="F-box-assoc_dom_typ3"/>
</dbReference>
<dbReference type="InterPro" id="IPR001810">
    <property type="entry name" value="F-box_dom"/>
</dbReference>
<dbReference type="Pfam" id="PF08268">
    <property type="entry name" value="FBA_3"/>
    <property type="match status" value="1"/>
</dbReference>
<proteinExistence type="predicted"/>
<dbReference type="Gene3D" id="1.20.1280.50">
    <property type="match status" value="1"/>
</dbReference>
<dbReference type="Pfam" id="PF00646">
    <property type="entry name" value="F-box"/>
    <property type="match status" value="1"/>
</dbReference>
<protein>
    <recommendedName>
        <fullName evidence="1">F-box domain-containing protein</fullName>
    </recommendedName>
</protein>
<dbReference type="SUPFAM" id="SSF81383">
    <property type="entry name" value="F-box domain"/>
    <property type="match status" value="1"/>
</dbReference>
<dbReference type="PANTHER" id="PTHR31672">
    <property type="entry name" value="BNACNNG10540D PROTEIN"/>
    <property type="match status" value="1"/>
</dbReference>
<dbReference type="Proteomes" id="UP001291926">
    <property type="component" value="Unassembled WGS sequence"/>
</dbReference>
<gene>
    <name evidence="2" type="ORF">RD792_011049</name>
</gene>
<keyword evidence="3" id="KW-1185">Reference proteome</keyword>
<reference evidence="2 3" key="1">
    <citation type="journal article" date="2023" name="bioRxiv">
        <title>Genome report: Whole genome sequence and annotation of Penstemon davidsonii.</title>
        <authorList>
            <person name="Ostevik K.L."/>
            <person name="Alabady M."/>
            <person name="Zhang M."/>
            <person name="Rausher M.D."/>
        </authorList>
    </citation>
    <scope>NUCLEOTIDE SEQUENCE [LARGE SCALE GENOMIC DNA]</scope>
    <source>
        <strain evidence="2">DNT005</strain>
        <tissue evidence="2">Whole leaf</tissue>
    </source>
</reference>
<dbReference type="CDD" id="cd22157">
    <property type="entry name" value="F-box_AtFBW1-like"/>
    <property type="match status" value="1"/>
</dbReference>
<accession>A0ABR0D3Q6</accession>